<dbReference type="Pfam" id="PF00106">
    <property type="entry name" value="adh_short"/>
    <property type="match status" value="1"/>
</dbReference>
<gene>
    <name evidence="4" type="ORF">K469DRAFT_680102</name>
</gene>
<evidence type="ECO:0000256" key="1">
    <source>
        <dbReference type="ARBA" id="ARBA00006484"/>
    </source>
</evidence>
<dbReference type="Proteomes" id="UP000800200">
    <property type="component" value="Unassembled WGS sequence"/>
</dbReference>
<dbReference type="CDD" id="cd05233">
    <property type="entry name" value="SDR_c"/>
    <property type="match status" value="1"/>
</dbReference>
<reference evidence="4" key="1">
    <citation type="journal article" date="2020" name="Stud. Mycol.">
        <title>101 Dothideomycetes genomes: a test case for predicting lifestyles and emergence of pathogens.</title>
        <authorList>
            <person name="Haridas S."/>
            <person name="Albert R."/>
            <person name="Binder M."/>
            <person name="Bloem J."/>
            <person name="Labutti K."/>
            <person name="Salamov A."/>
            <person name="Andreopoulos B."/>
            <person name="Baker S."/>
            <person name="Barry K."/>
            <person name="Bills G."/>
            <person name="Bluhm B."/>
            <person name="Cannon C."/>
            <person name="Castanera R."/>
            <person name="Culley D."/>
            <person name="Daum C."/>
            <person name="Ezra D."/>
            <person name="Gonzalez J."/>
            <person name="Henrissat B."/>
            <person name="Kuo A."/>
            <person name="Liang C."/>
            <person name="Lipzen A."/>
            <person name="Lutzoni F."/>
            <person name="Magnuson J."/>
            <person name="Mondo S."/>
            <person name="Nolan M."/>
            <person name="Ohm R."/>
            <person name="Pangilinan J."/>
            <person name="Park H.-J."/>
            <person name="Ramirez L."/>
            <person name="Alfaro M."/>
            <person name="Sun H."/>
            <person name="Tritt A."/>
            <person name="Yoshinaga Y."/>
            <person name="Zwiers L.-H."/>
            <person name="Turgeon B."/>
            <person name="Goodwin S."/>
            <person name="Spatafora J."/>
            <person name="Crous P."/>
            <person name="Grigoriev I."/>
        </authorList>
    </citation>
    <scope>NUCLEOTIDE SEQUENCE</scope>
    <source>
        <strain evidence="4">CBS 207.26</strain>
    </source>
</reference>
<dbReference type="GO" id="GO:0016020">
    <property type="term" value="C:membrane"/>
    <property type="evidence" value="ECO:0007669"/>
    <property type="project" value="TreeGrafter"/>
</dbReference>
<dbReference type="Gene3D" id="3.40.50.720">
    <property type="entry name" value="NAD(P)-binding Rossmann-like Domain"/>
    <property type="match status" value="1"/>
</dbReference>
<organism evidence="4 5">
    <name type="scientific">Zopfia rhizophila CBS 207.26</name>
    <dbReference type="NCBI Taxonomy" id="1314779"/>
    <lineage>
        <taxon>Eukaryota</taxon>
        <taxon>Fungi</taxon>
        <taxon>Dikarya</taxon>
        <taxon>Ascomycota</taxon>
        <taxon>Pezizomycotina</taxon>
        <taxon>Dothideomycetes</taxon>
        <taxon>Dothideomycetes incertae sedis</taxon>
        <taxon>Zopfiaceae</taxon>
        <taxon>Zopfia</taxon>
    </lineage>
</organism>
<dbReference type="PANTHER" id="PTHR44196">
    <property type="entry name" value="DEHYDROGENASE/REDUCTASE SDR FAMILY MEMBER 7B"/>
    <property type="match status" value="1"/>
</dbReference>
<proteinExistence type="inferred from homology"/>
<dbReference type="InterPro" id="IPR036291">
    <property type="entry name" value="NAD(P)-bd_dom_sf"/>
</dbReference>
<evidence type="ECO:0000256" key="3">
    <source>
        <dbReference type="RuleBase" id="RU000363"/>
    </source>
</evidence>
<dbReference type="SUPFAM" id="SSF51735">
    <property type="entry name" value="NAD(P)-binding Rossmann-fold domains"/>
    <property type="match status" value="1"/>
</dbReference>
<keyword evidence="5" id="KW-1185">Reference proteome</keyword>
<protein>
    <submittedName>
        <fullName evidence="4">NAD(P)-binding protein</fullName>
    </submittedName>
</protein>
<dbReference type="PANTHER" id="PTHR44196:SF1">
    <property type="entry name" value="DEHYDROGENASE_REDUCTASE SDR FAMILY MEMBER 7B"/>
    <property type="match status" value="1"/>
</dbReference>
<dbReference type="PRINTS" id="PR00080">
    <property type="entry name" value="SDRFAMILY"/>
</dbReference>
<evidence type="ECO:0000313" key="4">
    <source>
        <dbReference type="EMBL" id="KAF2175360.1"/>
    </source>
</evidence>
<dbReference type="OrthoDB" id="1933717at2759"/>
<name>A0A6A6DBL8_9PEZI</name>
<dbReference type="EMBL" id="ML994735">
    <property type="protein sequence ID" value="KAF2175360.1"/>
    <property type="molecule type" value="Genomic_DNA"/>
</dbReference>
<dbReference type="GO" id="GO:0016491">
    <property type="term" value="F:oxidoreductase activity"/>
    <property type="evidence" value="ECO:0007669"/>
    <property type="project" value="UniProtKB-KW"/>
</dbReference>
<comment type="similarity">
    <text evidence="1 3">Belongs to the short-chain dehydrogenases/reductases (SDR) family.</text>
</comment>
<dbReference type="InterPro" id="IPR002347">
    <property type="entry name" value="SDR_fam"/>
</dbReference>
<dbReference type="PRINTS" id="PR00081">
    <property type="entry name" value="GDHRDH"/>
</dbReference>
<accession>A0A6A6DBL8</accession>
<evidence type="ECO:0000256" key="2">
    <source>
        <dbReference type="ARBA" id="ARBA00023002"/>
    </source>
</evidence>
<keyword evidence="2" id="KW-0560">Oxidoreductase</keyword>
<dbReference type="AlphaFoldDB" id="A0A6A6DBL8"/>
<sequence>MAFEQNGMRSETYPFIEPSKFSGSLQGQVVLITGAGRGLGRASALAFARAGASVACLSRTESELHEVVTEIQDVHRGKAMAIVADVCGPRSPTSIVEEVTRGLGPVDILINNAAIDRINSFEHETDMNAWWRVFEVNFRAPINFTHAVLPGMLSRQRGVIISVGSRNAAINVPYMTAYSASKTALVRFHHNLELEVQGRGVYNYVVQPGDMPTTFAHEMLEASIGTCTEPPGLAANVLVMLTAEPDAKLLSGKYINVEENLEEIFSDAKKLEDSRISTENLYILKIDQLSSY</sequence>
<evidence type="ECO:0000313" key="5">
    <source>
        <dbReference type="Proteomes" id="UP000800200"/>
    </source>
</evidence>